<protein>
    <submittedName>
        <fullName evidence="3">Uncharacterized protein</fullName>
    </submittedName>
</protein>
<proteinExistence type="predicted"/>
<evidence type="ECO:0000256" key="1">
    <source>
        <dbReference type="SAM" id="MobiDB-lite"/>
    </source>
</evidence>
<dbReference type="AlphaFoldDB" id="A0A5N6TFJ8"/>
<evidence type="ECO:0000256" key="2">
    <source>
        <dbReference type="SAM" id="Phobius"/>
    </source>
</evidence>
<accession>A0A5N6TFJ8</accession>
<feature type="transmembrane region" description="Helical" evidence="2">
    <location>
        <begin position="189"/>
        <end position="214"/>
    </location>
</feature>
<gene>
    <name evidence="3" type="ORF">BDV25DRAFT_165436</name>
</gene>
<sequence length="422" mass="44771">MSISNPSVIFHQGLRCTKVPRRSAALFTNPSVPTSSPLVIIPTPSDISAFNADPTSTEAPSLGDTIISNTLPMTTLTSGTQTTDAIPTHLPVTVATTITAVVDPSTSIDATTNTYSLVSSHSSDYHTLLPVASSLITHSKGSWTSATQGSTTYGLATATPAVTGTVTYDNNSTQSSSNSSSAATRRTSLGTLLGSVFGAMAFVALVFLLCLCIYRHRRGKSVISGRNKDLLGYDRPFADTTTNLHQAYMAGTSVHSTMSSKYSQHNYAPPDWTGNEAPSYVSDPFSDSAELHRGSRGNVTQNPSSTVTRATIPQRTVSDSILPAVREGGKRTAVPMTPDERSIYSSERSLGSTLILPGRSSLGSSLQRFSYRISVAEIDPSNANELVTKISPRSTRSDPFDLEVPGKVIHPGGYGMQPRAQM</sequence>
<evidence type="ECO:0000313" key="3">
    <source>
        <dbReference type="EMBL" id="KAE8145086.1"/>
    </source>
</evidence>
<evidence type="ECO:0000313" key="4">
    <source>
        <dbReference type="Proteomes" id="UP000325780"/>
    </source>
</evidence>
<keyword evidence="2" id="KW-0472">Membrane</keyword>
<name>A0A5N6TFJ8_ASPAV</name>
<keyword evidence="2" id="KW-1133">Transmembrane helix</keyword>
<feature type="compositionally biased region" description="Polar residues" evidence="1">
    <location>
        <begin position="297"/>
        <end position="307"/>
    </location>
</feature>
<dbReference type="EMBL" id="ML742389">
    <property type="protein sequence ID" value="KAE8145086.1"/>
    <property type="molecule type" value="Genomic_DNA"/>
</dbReference>
<reference evidence="3 4" key="1">
    <citation type="submission" date="2019-04" db="EMBL/GenBank/DDBJ databases">
        <title>Friends and foes A comparative genomics study of 23 Aspergillus species from section Flavi.</title>
        <authorList>
            <consortium name="DOE Joint Genome Institute"/>
            <person name="Kjaerbolling I."/>
            <person name="Vesth T."/>
            <person name="Frisvad J.C."/>
            <person name="Nybo J.L."/>
            <person name="Theobald S."/>
            <person name="Kildgaard S."/>
            <person name="Isbrandt T."/>
            <person name="Kuo A."/>
            <person name="Sato A."/>
            <person name="Lyhne E.K."/>
            <person name="Kogle M.E."/>
            <person name="Wiebenga A."/>
            <person name="Kun R.S."/>
            <person name="Lubbers R.J."/>
            <person name="Makela M.R."/>
            <person name="Barry K."/>
            <person name="Chovatia M."/>
            <person name="Clum A."/>
            <person name="Daum C."/>
            <person name="Haridas S."/>
            <person name="He G."/>
            <person name="LaButti K."/>
            <person name="Lipzen A."/>
            <person name="Mondo S."/>
            <person name="Riley R."/>
            <person name="Salamov A."/>
            <person name="Simmons B.A."/>
            <person name="Magnuson J.K."/>
            <person name="Henrissat B."/>
            <person name="Mortensen U.H."/>
            <person name="Larsen T.O."/>
            <person name="Devries R.P."/>
            <person name="Grigoriev I.V."/>
            <person name="Machida M."/>
            <person name="Baker S.E."/>
            <person name="Andersen M.R."/>
        </authorList>
    </citation>
    <scope>NUCLEOTIDE SEQUENCE [LARGE SCALE GENOMIC DNA]</scope>
    <source>
        <strain evidence="3 4">IBT 18842</strain>
    </source>
</reference>
<feature type="region of interest" description="Disordered" evidence="1">
    <location>
        <begin position="287"/>
        <end position="307"/>
    </location>
</feature>
<keyword evidence="4" id="KW-1185">Reference proteome</keyword>
<keyword evidence="2" id="KW-0812">Transmembrane</keyword>
<dbReference type="OrthoDB" id="4497412at2759"/>
<organism evidence="3 4">
    <name type="scientific">Aspergillus avenaceus</name>
    <dbReference type="NCBI Taxonomy" id="36643"/>
    <lineage>
        <taxon>Eukaryota</taxon>
        <taxon>Fungi</taxon>
        <taxon>Dikarya</taxon>
        <taxon>Ascomycota</taxon>
        <taxon>Pezizomycotina</taxon>
        <taxon>Eurotiomycetes</taxon>
        <taxon>Eurotiomycetidae</taxon>
        <taxon>Eurotiales</taxon>
        <taxon>Aspergillaceae</taxon>
        <taxon>Aspergillus</taxon>
        <taxon>Aspergillus subgen. Circumdati</taxon>
    </lineage>
</organism>
<dbReference type="Proteomes" id="UP000325780">
    <property type="component" value="Unassembled WGS sequence"/>
</dbReference>